<feature type="domain" description="Tf2-1-like SH3-like" evidence="2">
    <location>
        <begin position="2"/>
        <end position="54"/>
    </location>
</feature>
<dbReference type="Pfam" id="PF24626">
    <property type="entry name" value="SH3_Tf2-1"/>
    <property type="match status" value="1"/>
</dbReference>
<name>A0ABD1Q6P0_9LAMI</name>
<evidence type="ECO:0000256" key="1">
    <source>
        <dbReference type="SAM" id="MobiDB-lite"/>
    </source>
</evidence>
<feature type="region of interest" description="Disordered" evidence="1">
    <location>
        <begin position="68"/>
        <end position="103"/>
    </location>
</feature>
<sequence length="103" mass="11902">MRNERFPTHRWSKLHPRGDELFQVFEKINDNAYKLDLPGEYNVFATFNVADISSFDAGDDSKLNLFEERGDDASYGPASQDSLHIHRPKSTPKVQQARYQSIK</sequence>
<proteinExistence type="predicted"/>
<evidence type="ECO:0000259" key="2">
    <source>
        <dbReference type="Pfam" id="PF24626"/>
    </source>
</evidence>
<dbReference type="AlphaFoldDB" id="A0ABD1Q6P0"/>
<evidence type="ECO:0000313" key="3">
    <source>
        <dbReference type="EMBL" id="KAL2471845.1"/>
    </source>
</evidence>
<accession>A0ABD1Q6P0</accession>
<gene>
    <name evidence="3" type="ORF">Adt_39981</name>
</gene>
<feature type="compositionally biased region" description="Polar residues" evidence="1">
    <location>
        <begin position="92"/>
        <end position="103"/>
    </location>
</feature>
<dbReference type="InterPro" id="IPR056924">
    <property type="entry name" value="SH3_Tf2-1"/>
</dbReference>
<dbReference type="Proteomes" id="UP001604336">
    <property type="component" value="Unassembled WGS sequence"/>
</dbReference>
<reference evidence="4" key="1">
    <citation type="submission" date="2024-07" db="EMBL/GenBank/DDBJ databases">
        <title>Two chromosome-level genome assemblies of Korean endemic species Abeliophyllum distichum and Forsythia ovata (Oleaceae).</title>
        <authorList>
            <person name="Jang H."/>
        </authorList>
    </citation>
    <scope>NUCLEOTIDE SEQUENCE [LARGE SCALE GENOMIC DNA]</scope>
</reference>
<evidence type="ECO:0000313" key="4">
    <source>
        <dbReference type="Proteomes" id="UP001604336"/>
    </source>
</evidence>
<protein>
    <recommendedName>
        <fullName evidence="2">Tf2-1-like SH3-like domain-containing protein</fullName>
    </recommendedName>
</protein>
<dbReference type="EMBL" id="JBFOLK010000012">
    <property type="protein sequence ID" value="KAL2471845.1"/>
    <property type="molecule type" value="Genomic_DNA"/>
</dbReference>
<comment type="caution">
    <text evidence="3">The sequence shown here is derived from an EMBL/GenBank/DDBJ whole genome shotgun (WGS) entry which is preliminary data.</text>
</comment>
<keyword evidence="4" id="KW-1185">Reference proteome</keyword>
<organism evidence="3 4">
    <name type="scientific">Abeliophyllum distichum</name>
    <dbReference type="NCBI Taxonomy" id="126358"/>
    <lineage>
        <taxon>Eukaryota</taxon>
        <taxon>Viridiplantae</taxon>
        <taxon>Streptophyta</taxon>
        <taxon>Embryophyta</taxon>
        <taxon>Tracheophyta</taxon>
        <taxon>Spermatophyta</taxon>
        <taxon>Magnoliopsida</taxon>
        <taxon>eudicotyledons</taxon>
        <taxon>Gunneridae</taxon>
        <taxon>Pentapetalae</taxon>
        <taxon>asterids</taxon>
        <taxon>lamiids</taxon>
        <taxon>Lamiales</taxon>
        <taxon>Oleaceae</taxon>
        <taxon>Forsythieae</taxon>
        <taxon>Abeliophyllum</taxon>
    </lineage>
</organism>